<keyword evidence="2" id="KW-1185">Reference proteome</keyword>
<proteinExistence type="predicted"/>
<protein>
    <submittedName>
        <fullName evidence="1">Uncharacterized protein</fullName>
    </submittedName>
</protein>
<organism evidence="1 2">
    <name type="scientific">Nesidiocoris tenuis</name>
    <dbReference type="NCBI Taxonomy" id="355587"/>
    <lineage>
        <taxon>Eukaryota</taxon>
        <taxon>Metazoa</taxon>
        <taxon>Ecdysozoa</taxon>
        <taxon>Arthropoda</taxon>
        <taxon>Hexapoda</taxon>
        <taxon>Insecta</taxon>
        <taxon>Pterygota</taxon>
        <taxon>Neoptera</taxon>
        <taxon>Paraneoptera</taxon>
        <taxon>Hemiptera</taxon>
        <taxon>Heteroptera</taxon>
        <taxon>Panheteroptera</taxon>
        <taxon>Cimicomorpha</taxon>
        <taxon>Miridae</taxon>
        <taxon>Dicyphina</taxon>
        <taxon>Nesidiocoris</taxon>
    </lineage>
</organism>
<evidence type="ECO:0000313" key="2">
    <source>
        <dbReference type="Proteomes" id="UP001307889"/>
    </source>
</evidence>
<dbReference type="EMBL" id="AP028922">
    <property type="protein sequence ID" value="BET02862.1"/>
    <property type="molecule type" value="Genomic_DNA"/>
</dbReference>
<reference evidence="1 2" key="1">
    <citation type="submission" date="2023-09" db="EMBL/GenBank/DDBJ databases">
        <title>Nesidiocoris tenuis whole genome shotgun sequence.</title>
        <authorList>
            <person name="Shibata T."/>
            <person name="Shimoda M."/>
            <person name="Kobayashi T."/>
            <person name="Uehara T."/>
        </authorList>
    </citation>
    <scope>NUCLEOTIDE SEQUENCE [LARGE SCALE GENOMIC DNA]</scope>
    <source>
        <strain evidence="1 2">Japan</strain>
    </source>
</reference>
<sequence>MPLPSWWPRHQASPKKALQACGTRGLQSEATSTMKDSYVFQASIVTLTKYEPRILWVAQKSIPTFYCLLWSSSHSTSCSYPSIPSGFKILNISWLD</sequence>
<evidence type="ECO:0000313" key="1">
    <source>
        <dbReference type="EMBL" id="BET02862.1"/>
    </source>
</evidence>
<gene>
    <name evidence="1" type="ORF">NTJ_15680</name>
</gene>
<name>A0ABN7BEU5_9HEMI</name>
<dbReference type="Proteomes" id="UP001307889">
    <property type="component" value="Chromosome 14"/>
</dbReference>
<accession>A0ABN7BEU5</accession>